<dbReference type="EMBL" id="JJML01000007">
    <property type="protein sequence ID" value="KGF73465.1"/>
    <property type="molecule type" value="Genomic_DNA"/>
</dbReference>
<evidence type="ECO:0000313" key="2">
    <source>
        <dbReference type="EMBL" id="KGF73465.1"/>
    </source>
</evidence>
<comment type="caution">
    <text evidence="2">The sequence shown here is derived from an EMBL/GenBank/DDBJ whole genome shotgun (WGS) entry which is preliminary data.</text>
</comment>
<dbReference type="RefSeq" id="WP_036531192.1">
    <property type="nucleotide sequence ID" value="NZ_JJML01000007.1"/>
</dbReference>
<gene>
    <name evidence="2" type="ORF">DO97_18255</name>
</gene>
<accession>A0A098TMC2</accession>
<evidence type="ECO:0000313" key="3">
    <source>
        <dbReference type="Proteomes" id="UP000030170"/>
    </source>
</evidence>
<protein>
    <submittedName>
        <fullName evidence="2">Uncharacterized protein</fullName>
    </submittedName>
</protein>
<proteinExistence type="predicted"/>
<feature type="region of interest" description="Disordered" evidence="1">
    <location>
        <begin position="34"/>
        <end position="69"/>
    </location>
</feature>
<dbReference type="AlphaFoldDB" id="A0A098TMC2"/>
<evidence type="ECO:0000256" key="1">
    <source>
        <dbReference type="SAM" id="MobiDB-lite"/>
    </source>
</evidence>
<dbReference type="Proteomes" id="UP000030170">
    <property type="component" value="Unassembled WGS sequence"/>
</dbReference>
<reference evidence="2 3" key="1">
    <citation type="journal article" date="2014" name="Mol. Ecol.">
        <title>Evolution of Synechococcus.</title>
        <authorList>
            <person name="Dvorak P."/>
            <person name="Casamatta D."/>
            <person name="Hasler P."/>
            <person name="Poulickova A."/>
            <person name="Ondrej V."/>
            <person name="Sanges R."/>
        </authorList>
    </citation>
    <scope>NUCLEOTIDE SEQUENCE [LARGE SCALE GENOMIC DNA]</scope>
    <source>
        <strain evidence="2 3">CAUP A 1101</strain>
    </source>
</reference>
<organism evidence="2 3">
    <name type="scientific">Neosynechococcus sphagnicola sy1</name>
    <dbReference type="NCBI Taxonomy" id="1497020"/>
    <lineage>
        <taxon>Bacteria</taxon>
        <taxon>Bacillati</taxon>
        <taxon>Cyanobacteriota</taxon>
        <taxon>Cyanophyceae</taxon>
        <taxon>Neosynechococcales</taxon>
        <taxon>Neosynechococcaceae</taxon>
        <taxon>Neosynechococcus</taxon>
    </lineage>
</organism>
<sequence>MKTIQAFVGHSLTALLLTAGLGLSTGSLIALGSSSAGSPAPANGTSGPYTASRYGSPAPANGTSGPYTA</sequence>
<name>A0A098TMC2_9CYAN</name>
<feature type="compositionally biased region" description="Low complexity" evidence="1">
    <location>
        <begin position="34"/>
        <end position="48"/>
    </location>
</feature>
<keyword evidence="3" id="KW-1185">Reference proteome</keyword>